<dbReference type="PANTHER" id="PTHR30509">
    <property type="entry name" value="P-HYDROXYBENZOIC ACID EFFLUX PUMP SUBUNIT-RELATED"/>
    <property type="match status" value="1"/>
</dbReference>
<dbReference type="Pfam" id="PF13515">
    <property type="entry name" value="FUSC_2"/>
    <property type="match status" value="1"/>
</dbReference>
<keyword evidence="5 7" id="KW-0472">Membrane</keyword>
<dbReference type="PANTHER" id="PTHR30509:SF9">
    <property type="entry name" value="MULTIDRUG RESISTANCE PROTEIN MDTO"/>
    <property type="match status" value="1"/>
</dbReference>
<evidence type="ECO:0000313" key="10">
    <source>
        <dbReference type="Proteomes" id="UP000308530"/>
    </source>
</evidence>
<comment type="similarity">
    <text evidence="6">Belongs to the YccS/YhfK family.</text>
</comment>
<name>A0ABX6QSG3_9HYPH</name>
<feature type="transmembrane region" description="Helical" evidence="7">
    <location>
        <begin position="12"/>
        <end position="30"/>
    </location>
</feature>
<feature type="transmembrane region" description="Helical" evidence="7">
    <location>
        <begin position="36"/>
        <end position="53"/>
    </location>
</feature>
<keyword evidence="9" id="KW-0614">Plasmid</keyword>
<feature type="transmembrane region" description="Helical" evidence="7">
    <location>
        <begin position="105"/>
        <end position="121"/>
    </location>
</feature>
<feature type="transmembrane region" description="Helical" evidence="7">
    <location>
        <begin position="127"/>
        <end position="149"/>
    </location>
</feature>
<evidence type="ECO:0000259" key="8">
    <source>
        <dbReference type="Pfam" id="PF13515"/>
    </source>
</evidence>
<dbReference type="RefSeq" id="WP_171033709.1">
    <property type="nucleotide sequence ID" value="NZ_CP058351.1"/>
</dbReference>
<evidence type="ECO:0000256" key="3">
    <source>
        <dbReference type="ARBA" id="ARBA00022692"/>
    </source>
</evidence>
<gene>
    <name evidence="9" type="ORF">FE840_017905</name>
</gene>
<organism evidence="9 10">
    <name type="scientific">Peteryoungia desertarenae</name>
    <dbReference type="NCBI Taxonomy" id="1813451"/>
    <lineage>
        <taxon>Bacteria</taxon>
        <taxon>Pseudomonadati</taxon>
        <taxon>Pseudomonadota</taxon>
        <taxon>Alphaproteobacteria</taxon>
        <taxon>Hyphomicrobiales</taxon>
        <taxon>Rhizobiaceae</taxon>
        <taxon>Peteryoungia</taxon>
    </lineage>
</organism>
<dbReference type="Proteomes" id="UP000308530">
    <property type="component" value="Plasmid pPRADMK78_01"/>
</dbReference>
<evidence type="ECO:0000256" key="4">
    <source>
        <dbReference type="ARBA" id="ARBA00022989"/>
    </source>
</evidence>
<proteinExistence type="inferred from homology"/>
<keyword evidence="10" id="KW-1185">Reference proteome</keyword>
<feature type="transmembrane region" description="Helical" evidence="7">
    <location>
        <begin position="60"/>
        <end position="78"/>
    </location>
</feature>
<protein>
    <submittedName>
        <fullName evidence="9">FUSC family protein</fullName>
    </submittedName>
</protein>
<evidence type="ECO:0000256" key="2">
    <source>
        <dbReference type="ARBA" id="ARBA00022475"/>
    </source>
</evidence>
<accession>A0ABX6QSG3</accession>
<evidence type="ECO:0000313" key="9">
    <source>
        <dbReference type="EMBL" id="QLF71539.1"/>
    </source>
</evidence>
<evidence type="ECO:0000256" key="6">
    <source>
        <dbReference type="ARBA" id="ARBA00043993"/>
    </source>
</evidence>
<dbReference type="EMBL" id="CP058351">
    <property type="protein sequence ID" value="QLF71539.1"/>
    <property type="molecule type" value="Genomic_DNA"/>
</dbReference>
<sequence length="350" mass="37678">MGILRKEPLRLAAQTTVGATAAYLIAQYAGLPEPSWSVFSALFVIQASVGGTIQSAVWRIMGAGLGLVLGLVAIFLLGSGGWDTLWSLMAGSAAMGFVAAAKPGLSYGLVTVTMLILAPGIEVIEGAFIKAVEIALGAVCGATASLVVFPRAAHRQADLHLAEVLHKVGDFLKLNASCIAAGQDRDLAALQSDVEDELDKARQMAAQAHRRFVPGRPDERARDDLRNQVQRFWYTLTLIDRLRSPSIRAGIKSAVPLQDLKVMKDAAEHIHQLADSMSQHAPAPNWRAEALADQGAERQSLDRSQLENLPLEQMQQIFALSFACSTIDQEVASLTDHVTSLVDSRSSHRR</sequence>
<evidence type="ECO:0000256" key="5">
    <source>
        <dbReference type="ARBA" id="ARBA00023136"/>
    </source>
</evidence>
<reference evidence="9 10" key="1">
    <citation type="submission" date="2020-06" db="EMBL/GenBank/DDBJ databases">
        <title>Genome sequence of Rhizobium sp strain ADMK78.</title>
        <authorList>
            <person name="Rahi P."/>
        </authorList>
    </citation>
    <scope>NUCLEOTIDE SEQUENCE [LARGE SCALE GENOMIC DNA]</scope>
    <source>
        <strain evidence="9 10">ADMK78</strain>
        <plasmid evidence="9 10">pPRADMK78_01</plasmid>
    </source>
</reference>
<comment type="subcellular location">
    <subcellularLocation>
        <location evidence="1">Cell membrane</location>
        <topology evidence="1">Multi-pass membrane protein</topology>
    </subcellularLocation>
</comment>
<feature type="domain" description="Integral membrane bound transporter" evidence="8">
    <location>
        <begin position="22"/>
        <end position="142"/>
    </location>
</feature>
<geneLocation type="plasmid" evidence="9 10">
    <name>pPRADMK78_01</name>
</geneLocation>
<evidence type="ECO:0000256" key="1">
    <source>
        <dbReference type="ARBA" id="ARBA00004651"/>
    </source>
</evidence>
<evidence type="ECO:0000256" key="7">
    <source>
        <dbReference type="SAM" id="Phobius"/>
    </source>
</evidence>
<keyword evidence="4 7" id="KW-1133">Transmembrane helix</keyword>
<keyword evidence="3 7" id="KW-0812">Transmembrane</keyword>
<keyword evidence="2" id="KW-1003">Cell membrane</keyword>
<dbReference type="InterPro" id="IPR049453">
    <property type="entry name" value="Memb_transporter_dom"/>
</dbReference>